<evidence type="ECO:0000259" key="1">
    <source>
        <dbReference type="Pfam" id="PF07883"/>
    </source>
</evidence>
<name>A0A4R6JMI4_9ACTN</name>
<proteinExistence type="predicted"/>
<dbReference type="InterPro" id="IPR011051">
    <property type="entry name" value="RmlC_Cupin_sf"/>
</dbReference>
<dbReference type="PANTHER" id="PTHR36440:SF1">
    <property type="entry name" value="PUTATIVE (AFU_ORTHOLOGUE AFUA_8G07350)-RELATED"/>
    <property type="match status" value="1"/>
</dbReference>
<protein>
    <submittedName>
        <fullName evidence="2">Cupin domain</fullName>
    </submittedName>
</protein>
<dbReference type="Proteomes" id="UP000295388">
    <property type="component" value="Unassembled WGS sequence"/>
</dbReference>
<dbReference type="EMBL" id="SNWQ01000021">
    <property type="protein sequence ID" value="TDO35835.1"/>
    <property type="molecule type" value="Genomic_DNA"/>
</dbReference>
<gene>
    <name evidence="2" type="ORF">EV643_121108</name>
</gene>
<dbReference type="AlphaFoldDB" id="A0A4R6JMI4"/>
<accession>A0A4R6JMI4</accession>
<evidence type="ECO:0000313" key="2">
    <source>
        <dbReference type="EMBL" id="TDO35835.1"/>
    </source>
</evidence>
<dbReference type="Pfam" id="PF07883">
    <property type="entry name" value="Cupin_2"/>
    <property type="match status" value="1"/>
</dbReference>
<reference evidence="2 3" key="1">
    <citation type="submission" date="2019-03" db="EMBL/GenBank/DDBJ databases">
        <title>Genomic Encyclopedia of Type Strains, Phase III (KMG-III): the genomes of soil and plant-associated and newly described type strains.</title>
        <authorList>
            <person name="Whitman W."/>
        </authorList>
    </citation>
    <scope>NUCLEOTIDE SEQUENCE [LARGE SCALE GENOMIC DNA]</scope>
    <source>
        <strain evidence="2 3">VKM Ac-2527</strain>
    </source>
</reference>
<sequence>MSNNVHISVHERQTSTFLGMDNHILLRNEHTDGAAGVLEVSVQPGAGAPRHTNTREALMWYGIEGTIVLETEDGRSALAPGEAMFLPKGRTHAFANLSDRPARALLVCLPGGLEEFFLELSGRLPTDVPAGPPAPEAVATLATTAARYGVIVHSPAAV</sequence>
<dbReference type="RefSeq" id="WP_133804293.1">
    <property type="nucleotide sequence ID" value="NZ_SNWQ01000021.1"/>
</dbReference>
<dbReference type="InterPro" id="IPR053146">
    <property type="entry name" value="QDO-like"/>
</dbReference>
<dbReference type="InterPro" id="IPR013096">
    <property type="entry name" value="Cupin_2"/>
</dbReference>
<feature type="domain" description="Cupin type-2" evidence="1">
    <location>
        <begin position="39"/>
        <end position="107"/>
    </location>
</feature>
<keyword evidence="3" id="KW-1185">Reference proteome</keyword>
<dbReference type="PANTHER" id="PTHR36440">
    <property type="entry name" value="PUTATIVE (AFU_ORTHOLOGUE AFUA_8G07350)-RELATED"/>
    <property type="match status" value="1"/>
</dbReference>
<dbReference type="SUPFAM" id="SSF51182">
    <property type="entry name" value="RmlC-like cupins"/>
    <property type="match status" value="1"/>
</dbReference>
<dbReference type="OrthoDB" id="9791637at2"/>
<dbReference type="Gene3D" id="2.60.120.10">
    <property type="entry name" value="Jelly Rolls"/>
    <property type="match status" value="1"/>
</dbReference>
<comment type="caution">
    <text evidence="2">The sequence shown here is derived from an EMBL/GenBank/DDBJ whole genome shotgun (WGS) entry which is preliminary data.</text>
</comment>
<dbReference type="InterPro" id="IPR014710">
    <property type="entry name" value="RmlC-like_jellyroll"/>
</dbReference>
<organism evidence="2 3">
    <name type="scientific">Kribbella caucasensis</name>
    <dbReference type="NCBI Taxonomy" id="2512215"/>
    <lineage>
        <taxon>Bacteria</taxon>
        <taxon>Bacillati</taxon>
        <taxon>Actinomycetota</taxon>
        <taxon>Actinomycetes</taxon>
        <taxon>Propionibacteriales</taxon>
        <taxon>Kribbellaceae</taxon>
        <taxon>Kribbella</taxon>
    </lineage>
</organism>
<evidence type="ECO:0000313" key="3">
    <source>
        <dbReference type="Proteomes" id="UP000295388"/>
    </source>
</evidence>